<dbReference type="Proteomes" id="UP000190130">
    <property type="component" value="Unassembled WGS sequence"/>
</dbReference>
<name>A0A1T5FL77_9HYPH</name>
<reference evidence="1 2" key="1">
    <citation type="submission" date="2017-02" db="EMBL/GenBank/DDBJ databases">
        <authorList>
            <person name="Peterson S.W."/>
        </authorList>
    </citation>
    <scope>NUCLEOTIDE SEQUENCE [LARGE SCALE GENOMIC DNA]</scope>
    <source>
        <strain evidence="1 2">DSM 9653</strain>
    </source>
</reference>
<gene>
    <name evidence="1" type="ORF">SAMN05660750_03326</name>
</gene>
<dbReference type="OrthoDB" id="8163165at2"/>
<dbReference type="Pfam" id="PF11681">
    <property type="entry name" value="Phage_Tube_PhiTE"/>
    <property type="match status" value="1"/>
</dbReference>
<proteinExistence type="predicted"/>
<protein>
    <recommendedName>
        <fullName evidence="3">DUF3277 family protein</fullName>
    </recommendedName>
</protein>
<dbReference type="AlphaFoldDB" id="A0A1T5FL77"/>
<dbReference type="RefSeq" id="WP_079591760.1">
    <property type="nucleotide sequence ID" value="NZ_FUYX01000009.1"/>
</dbReference>
<dbReference type="InterPro" id="IPR021695">
    <property type="entry name" value="Phage_KPP10_Orf10"/>
</dbReference>
<dbReference type="EMBL" id="FUYX01000009">
    <property type="protein sequence ID" value="SKB96919.1"/>
    <property type="molecule type" value="Genomic_DNA"/>
</dbReference>
<organism evidence="1 2">
    <name type="scientific">Bosea thiooxidans</name>
    <dbReference type="NCBI Taxonomy" id="53254"/>
    <lineage>
        <taxon>Bacteria</taxon>
        <taxon>Pseudomonadati</taxon>
        <taxon>Pseudomonadota</taxon>
        <taxon>Alphaproteobacteria</taxon>
        <taxon>Hyphomicrobiales</taxon>
        <taxon>Boseaceae</taxon>
        <taxon>Bosea</taxon>
    </lineage>
</organism>
<evidence type="ECO:0000313" key="1">
    <source>
        <dbReference type="EMBL" id="SKB96919.1"/>
    </source>
</evidence>
<accession>A0A1T5FL77</accession>
<sequence length="150" mass="15992">MAVNCAPLTLYDFRNVVVTIDGRQVIGLWEGDDAVVVERPTDLGSALTGADGASVVSITADQSATVTLKLQPNSAMNAYLEQAVKLVRMGSQRLLNIAIRDTSTGEGGGCSAAVVIREPSKSWGAAATEREWQIFCNCWQENDISYNPAA</sequence>
<evidence type="ECO:0000313" key="2">
    <source>
        <dbReference type="Proteomes" id="UP000190130"/>
    </source>
</evidence>
<evidence type="ECO:0008006" key="3">
    <source>
        <dbReference type="Google" id="ProtNLM"/>
    </source>
</evidence>
<dbReference type="NCBIfam" id="NF047581">
    <property type="entry name" value="gp105_phage_fam"/>
    <property type="match status" value="1"/>
</dbReference>